<accession>A0A1Q5T477</accession>
<evidence type="ECO:0000259" key="1">
    <source>
        <dbReference type="PROSITE" id="PS50887"/>
    </source>
</evidence>
<dbReference type="InterPro" id="IPR000160">
    <property type="entry name" value="GGDEF_dom"/>
</dbReference>
<dbReference type="SMART" id="SM00267">
    <property type="entry name" value="GGDEF"/>
    <property type="match status" value="1"/>
</dbReference>
<dbReference type="GO" id="GO:0005886">
    <property type="term" value="C:plasma membrane"/>
    <property type="evidence" value="ECO:0007669"/>
    <property type="project" value="TreeGrafter"/>
</dbReference>
<dbReference type="SUPFAM" id="SSF55781">
    <property type="entry name" value="GAF domain-like"/>
    <property type="match status" value="2"/>
</dbReference>
<feature type="domain" description="GGDEF" evidence="1">
    <location>
        <begin position="502"/>
        <end position="630"/>
    </location>
</feature>
<dbReference type="NCBIfam" id="TIGR00254">
    <property type="entry name" value="GGDEF"/>
    <property type="match status" value="1"/>
</dbReference>
<proteinExistence type="predicted"/>
<dbReference type="FunFam" id="3.30.70.270:FF:000001">
    <property type="entry name" value="Diguanylate cyclase domain protein"/>
    <property type="match status" value="1"/>
</dbReference>
<organism evidence="2 3">
    <name type="scientific">Geobacillus proteiniphilus</name>
    <dbReference type="NCBI Taxonomy" id="860353"/>
    <lineage>
        <taxon>Bacteria</taxon>
        <taxon>Bacillati</taxon>
        <taxon>Bacillota</taxon>
        <taxon>Bacilli</taxon>
        <taxon>Bacillales</taxon>
        <taxon>Anoxybacillaceae</taxon>
        <taxon>Geobacillus</taxon>
    </lineage>
</organism>
<reference evidence="2 3" key="1">
    <citation type="submission" date="2016-11" db="EMBL/GenBank/DDBJ databases">
        <authorList>
            <person name="Kadnikov V."/>
            <person name="Nazina T."/>
        </authorList>
    </citation>
    <scope>NUCLEOTIDE SEQUENCE [LARGE SCALE GENOMIC DNA]</scope>
    <source>
        <strain evidence="2 3">1017</strain>
    </source>
</reference>
<gene>
    <name evidence="2" type="ORF">BRO54_1246</name>
</gene>
<dbReference type="PANTHER" id="PTHR45138:SF9">
    <property type="entry name" value="DIGUANYLATE CYCLASE DGCM-RELATED"/>
    <property type="match status" value="1"/>
</dbReference>
<dbReference type="SUPFAM" id="SSF55073">
    <property type="entry name" value="Nucleotide cyclase"/>
    <property type="match status" value="1"/>
</dbReference>
<dbReference type="InterPro" id="IPR043128">
    <property type="entry name" value="Rev_trsase/Diguanyl_cyclase"/>
</dbReference>
<dbReference type="PROSITE" id="PS50887">
    <property type="entry name" value="GGDEF"/>
    <property type="match status" value="1"/>
</dbReference>
<evidence type="ECO:0000313" key="2">
    <source>
        <dbReference type="EMBL" id="OKO95041.1"/>
    </source>
</evidence>
<dbReference type="Proteomes" id="UP000186030">
    <property type="component" value="Unassembled WGS sequence"/>
</dbReference>
<dbReference type="GO" id="GO:0052621">
    <property type="term" value="F:diguanylate cyclase activity"/>
    <property type="evidence" value="ECO:0007669"/>
    <property type="project" value="TreeGrafter"/>
</dbReference>
<dbReference type="InterPro" id="IPR029787">
    <property type="entry name" value="Nucleotide_cyclase"/>
</dbReference>
<evidence type="ECO:0000313" key="3">
    <source>
        <dbReference type="Proteomes" id="UP000186030"/>
    </source>
</evidence>
<protein>
    <recommendedName>
        <fullName evidence="1">GGDEF domain-containing protein</fullName>
    </recommendedName>
</protein>
<dbReference type="GO" id="GO:0043709">
    <property type="term" value="P:cell adhesion involved in single-species biofilm formation"/>
    <property type="evidence" value="ECO:0007669"/>
    <property type="project" value="TreeGrafter"/>
</dbReference>
<name>A0A1Q5T477_9BACL</name>
<dbReference type="CDD" id="cd01949">
    <property type="entry name" value="GGDEF"/>
    <property type="match status" value="1"/>
</dbReference>
<reference evidence="3" key="2">
    <citation type="submission" date="2017-01" db="EMBL/GenBank/DDBJ databases">
        <title>Genome sequencing and annotation of Geobacillus sp. 1017, a Hydrocarbon-Oxidizing Thermophilic Bacterium Isolated from a Heavy Oil Reservoir (China).</title>
        <authorList>
            <person name="Kadnikov V.V."/>
            <person name="Mardanov A.V."/>
            <person name="Poltaraus A.B."/>
            <person name="Sokolova D.S."/>
            <person name="Semenova E.M."/>
            <person name="Ravin N.V."/>
            <person name="Tourova T.P."/>
            <person name="Nazina T.N."/>
        </authorList>
    </citation>
    <scope>NUCLEOTIDE SEQUENCE [LARGE SCALE GENOMIC DNA]</scope>
    <source>
        <strain evidence="3">1017</strain>
    </source>
</reference>
<dbReference type="Gene3D" id="3.30.450.40">
    <property type="match status" value="2"/>
</dbReference>
<dbReference type="Gene3D" id="3.30.70.270">
    <property type="match status" value="1"/>
</dbReference>
<dbReference type="Pfam" id="PF00990">
    <property type="entry name" value="GGDEF"/>
    <property type="match status" value="1"/>
</dbReference>
<dbReference type="GO" id="GO:1902201">
    <property type="term" value="P:negative regulation of bacterial-type flagellum-dependent cell motility"/>
    <property type="evidence" value="ECO:0007669"/>
    <property type="project" value="TreeGrafter"/>
</dbReference>
<dbReference type="EMBL" id="MQMG01000011">
    <property type="protein sequence ID" value="OKO95041.1"/>
    <property type="molecule type" value="Genomic_DNA"/>
</dbReference>
<sequence>MQFLEKNCHPILAFGMMMPVWVEKAMNKEEMKRYESFKQKFFHWFLAFQDDGPFSAAAGELLALLKEELALEQAVFYLYDPVRAAFYPEAAAVGTPDARPIAADGERKVAVVDAGGPHMAARLFFMLSDEAPAMVELMYRKDGGFDERLLWEIRADLARLFRKLSAVLQGAGEEKRYGQLHRFAAKIHSSMRIDDVLEEIIRTLQNVYPSFTYHLLLSHDNHLRGNLPIKTLVLDESEKQTAALRAFLTGQVQCEEMEAPPRSMLYAPIKGVQAVYGVIEIIAPYAAPFPKREIHFISLLASTAGSALENAKLYEQSRRLVADLQLINDTMRQLNARPRLHEAIEYMVSQIQQSFGADEVGFCLFADGKRELLPGSTPFFFDHRSEPYIEWVEKRRQSGNDILFAGDVCVSAFGPFRSIMAAPMQQNKETKGLCIALASEPYRFTFEMFKLLESLVQHSTLAFMNAMLREELEKLVITDYLTKLHTRRYLDEVIQTSMESDASGALILFDIDNFKQINDVYGHQTGDGVLVQVAETVRANIRDGDVAARWGGEELAVYLPKVPLSDAISIARRITEKVREQTIPTVTVSCGVSWWERQGCEDAKQLFKRADAALYMAKETGKNCIFVHDDCHLYKV</sequence>
<dbReference type="PANTHER" id="PTHR45138">
    <property type="entry name" value="REGULATORY COMPONENTS OF SENSORY TRANSDUCTION SYSTEM"/>
    <property type="match status" value="1"/>
</dbReference>
<comment type="caution">
    <text evidence="2">The sequence shown here is derived from an EMBL/GenBank/DDBJ whole genome shotgun (WGS) entry which is preliminary data.</text>
</comment>
<dbReference type="InterPro" id="IPR050469">
    <property type="entry name" value="Diguanylate_Cyclase"/>
</dbReference>
<dbReference type="AlphaFoldDB" id="A0A1Q5T477"/>
<dbReference type="InterPro" id="IPR029016">
    <property type="entry name" value="GAF-like_dom_sf"/>
</dbReference>